<feature type="domain" description="RNase H type-1" evidence="1">
    <location>
        <begin position="130"/>
        <end position="278"/>
    </location>
</feature>
<dbReference type="RefSeq" id="XP_036534561.1">
    <property type="nucleotide sequence ID" value="XM_036688535.1"/>
</dbReference>
<comment type="caution">
    <text evidence="2">The sequence shown here is derived from an EMBL/GenBank/DDBJ whole genome shotgun (WGS) entry which is preliminary data.</text>
</comment>
<dbReference type="GO" id="GO:0003676">
    <property type="term" value="F:nucleic acid binding"/>
    <property type="evidence" value="ECO:0007669"/>
    <property type="project" value="InterPro"/>
</dbReference>
<dbReference type="SUPFAM" id="SSF53098">
    <property type="entry name" value="Ribonuclease H-like"/>
    <property type="match status" value="1"/>
</dbReference>
<dbReference type="InterPro" id="IPR036397">
    <property type="entry name" value="RNaseH_sf"/>
</dbReference>
<reference evidence="2 3" key="1">
    <citation type="submission" date="2020-05" db="EMBL/GenBank/DDBJ databases">
        <title>Identification and distribution of gene clusters putatively required for synthesis of sphingolipid metabolism inhibitors in phylogenetically diverse species of the filamentous fungus Fusarium.</title>
        <authorList>
            <person name="Kim H.-S."/>
            <person name="Busman M."/>
            <person name="Brown D.W."/>
            <person name="Divon H."/>
            <person name="Uhlig S."/>
            <person name="Proctor R.H."/>
        </authorList>
    </citation>
    <scope>NUCLEOTIDE SEQUENCE [LARGE SCALE GENOMIC DNA]</scope>
    <source>
        <strain evidence="2 3">NRRL 66333</strain>
    </source>
</reference>
<protein>
    <submittedName>
        <fullName evidence="2">Reverse transcriptase</fullName>
    </submittedName>
</protein>
<dbReference type="CDD" id="cd09276">
    <property type="entry name" value="Rnase_HI_RT_non_LTR"/>
    <property type="match status" value="1"/>
</dbReference>
<dbReference type="GO" id="GO:0004523">
    <property type="term" value="F:RNA-DNA hybrid ribonuclease activity"/>
    <property type="evidence" value="ECO:0007669"/>
    <property type="project" value="InterPro"/>
</dbReference>
<sequence>MPELLEEDAQPLFGFTEDYFSDNITDEDASARGSAKYWKRHEKIATAAKKVVRKEIIMAIEEKRRTKRPLRKAFKRDCEQFRKKERQGREEATVPPLAEIDTEGFAGLTVSLKSRCQAHRLATDAWQDESLDVLALWTDGSVNAFDGGAAVVFMDKSLGWEQAIPREIGWQVKGHHGRTGDVELMAIAGALETAIFIVSQQSNSRIRRVAIFSDSGAEAIPRCSEIRHFPIPPLDSLVRRRSQELVQLGVALSLNWVPGHSGIEGNHRAHSIAHRMARLDRQELCQSIVSIPRSTDDVVDFGFHHE</sequence>
<keyword evidence="2" id="KW-0695">RNA-directed DNA polymerase</keyword>
<gene>
    <name evidence="2" type="ORF">FSUBG_9967</name>
</gene>
<dbReference type="InterPro" id="IPR012337">
    <property type="entry name" value="RNaseH-like_sf"/>
</dbReference>
<dbReference type="EMBL" id="JAAOAV010000164">
    <property type="protein sequence ID" value="KAF5593061.1"/>
    <property type="molecule type" value="Genomic_DNA"/>
</dbReference>
<evidence type="ECO:0000259" key="1">
    <source>
        <dbReference type="PROSITE" id="PS50879"/>
    </source>
</evidence>
<dbReference type="GO" id="GO:0003964">
    <property type="term" value="F:RNA-directed DNA polymerase activity"/>
    <property type="evidence" value="ECO:0007669"/>
    <property type="project" value="UniProtKB-KW"/>
</dbReference>
<keyword evidence="2" id="KW-0548">Nucleotidyltransferase</keyword>
<dbReference type="OrthoDB" id="3548481at2759"/>
<evidence type="ECO:0000313" key="2">
    <source>
        <dbReference type="EMBL" id="KAF5593061.1"/>
    </source>
</evidence>
<evidence type="ECO:0000313" key="3">
    <source>
        <dbReference type="Proteomes" id="UP000547976"/>
    </source>
</evidence>
<organism evidence="2 3">
    <name type="scientific">Gibberella subglutinans</name>
    <name type="common">Fusarium subglutinans</name>
    <dbReference type="NCBI Taxonomy" id="42677"/>
    <lineage>
        <taxon>Eukaryota</taxon>
        <taxon>Fungi</taxon>
        <taxon>Dikarya</taxon>
        <taxon>Ascomycota</taxon>
        <taxon>Pezizomycotina</taxon>
        <taxon>Sordariomycetes</taxon>
        <taxon>Hypocreomycetidae</taxon>
        <taxon>Hypocreales</taxon>
        <taxon>Nectriaceae</taxon>
        <taxon>Fusarium</taxon>
        <taxon>Fusarium fujikuroi species complex</taxon>
    </lineage>
</organism>
<dbReference type="Proteomes" id="UP000547976">
    <property type="component" value="Unassembled WGS sequence"/>
</dbReference>
<dbReference type="AlphaFoldDB" id="A0A8H5PAP5"/>
<accession>A0A8H5PAP5</accession>
<dbReference type="Pfam" id="PF00075">
    <property type="entry name" value="RNase_H"/>
    <property type="match status" value="1"/>
</dbReference>
<dbReference type="PROSITE" id="PS50879">
    <property type="entry name" value="RNASE_H_1"/>
    <property type="match status" value="1"/>
</dbReference>
<keyword evidence="3" id="KW-1185">Reference proteome</keyword>
<dbReference type="InterPro" id="IPR002156">
    <property type="entry name" value="RNaseH_domain"/>
</dbReference>
<keyword evidence="2" id="KW-0808">Transferase</keyword>
<dbReference type="GeneID" id="59323253"/>
<name>A0A8H5PAP5_GIBSU</name>
<proteinExistence type="predicted"/>
<dbReference type="Gene3D" id="3.30.420.10">
    <property type="entry name" value="Ribonuclease H-like superfamily/Ribonuclease H"/>
    <property type="match status" value="1"/>
</dbReference>